<proteinExistence type="predicted"/>
<gene>
    <name evidence="2" type="ORF">J2I46_31825</name>
</gene>
<comment type="caution">
    <text evidence="2">The sequence shown here is derived from an EMBL/GenBank/DDBJ whole genome shotgun (WGS) entry which is preliminary data.</text>
</comment>
<reference evidence="2 3" key="1">
    <citation type="submission" date="2021-03" db="EMBL/GenBank/DDBJ databases">
        <title>Fibrella sp. HMF5405 genome sequencing and assembly.</title>
        <authorList>
            <person name="Kang H."/>
            <person name="Kim H."/>
            <person name="Bae S."/>
            <person name="Joh K."/>
        </authorList>
    </citation>
    <scope>NUCLEOTIDE SEQUENCE [LARGE SCALE GENOMIC DNA]</scope>
    <source>
        <strain evidence="2 3">HMF5405</strain>
    </source>
</reference>
<dbReference type="Proteomes" id="UP000664628">
    <property type="component" value="Unassembled WGS sequence"/>
</dbReference>
<dbReference type="InterPro" id="IPR001956">
    <property type="entry name" value="CBM3"/>
</dbReference>
<dbReference type="InterPro" id="IPR036966">
    <property type="entry name" value="CBM3_sf"/>
</dbReference>
<dbReference type="NCBIfam" id="TIGR04183">
    <property type="entry name" value="Por_Secre_tail"/>
    <property type="match status" value="1"/>
</dbReference>
<organism evidence="2 3">
    <name type="scientific">Fibrella forsythiae</name>
    <dbReference type="NCBI Taxonomy" id="2817061"/>
    <lineage>
        <taxon>Bacteria</taxon>
        <taxon>Pseudomonadati</taxon>
        <taxon>Bacteroidota</taxon>
        <taxon>Cytophagia</taxon>
        <taxon>Cytophagales</taxon>
        <taxon>Spirosomataceae</taxon>
        <taxon>Fibrella</taxon>
    </lineage>
</organism>
<name>A0ABS3JVK0_9BACT</name>
<evidence type="ECO:0000259" key="1">
    <source>
        <dbReference type="PROSITE" id="PS51172"/>
    </source>
</evidence>
<keyword evidence="3" id="KW-1185">Reference proteome</keyword>
<dbReference type="InterPro" id="IPR008965">
    <property type="entry name" value="CBM2/CBM3_carb-bd_dom_sf"/>
</dbReference>
<feature type="domain" description="CBM3" evidence="1">
    <location>
        <begin position="1"/>
        <end position="113"/>
    </location>
</feature>
<evidence type="ECO:0000313" key="2">
    <source>
        <dbReference type="EMBL" id="MBO0953204.1"/>
    </source>
</evidence>
<protein>
    <submittedName>
        <fullName evidence="2">T9SS type A sorting domain-containing protein</fullName>
    </submittedName>
</protein>
<sequence length="212" mass="23054">MRNSVQASCIRRSDGNEQLQVEVDEGAVSARLVKLPQAVNGADTYLELTFNQGGQLAAGASTGRIRYRISKPDGGRFDQTNDYSYQEQPQESSQNTHLVVLVSNQVVWGKLFAGASARLATAPEPGNELSVQVLGNPLEGDQLRVEIRGVQSQPVRLSVRDLSGRLVSERQIEAAGMEERQGLDVSRSDAGILLLQVSTPTQSRVVKVLKVR</sequence>
<dbReference type="Gene3D" id="2.60.40.710">
    <property type="entry name" value="Endoglucanase-like"/>
    <property type="match status" value="1"/>
</dbReference>
<dbReference type="RefSeq" id="WP_207333155.1">
    <property type="nucleotide sequence ID" value="NZ_JAFMYW010000024.1"/>
</dbReference>
<dbReference type="EMBL" id="JAFMYW010000024">
    <property type="protein sequence ID" value="MBO0953204.1"/>
    <property type="molecule type" value="Genomic_DNA"/>
</dbReference>
<dbReference type="PROSITE" id="PS51172">
    <property type="entry name" value="CBM3"/>
    <property type="match status" value="1"/>
</dbReference>
<dbReference type="InterPro" id="IPR026444">
    <property type="entry name" value="Secre_tail"/>
</dbReference>
<dbReference type="SUPFAM" id="SSF49384">
    <property type="entry name" value="Carbohydrate-binding domain"/>
    <property type="match status" value="1"/>
</dbReference>
<evidence type="ECO:0000313" key="3">
    <source>
        <dbReference type="Proteomes" id="UP000664628"/>
    </source>
</evidence>
<accession>A0ABS3JVK0</accession>